<accession>A0ABW7CDJ8</accession>
<sequence length="441" mass="47839">MPTSRPIAPEMMSTAAEPLDLLILSNGPGEVTTWVRPVVQALRQQWGADRSRLRISVVLAPCPNATGQEATVVQSFPEVDRVQGAAAFWPFLLWGRTAKGWDWRDRGVVLFLGGDQFFAVAIARRLGYGSVIYAEWDLRWLRWVDRVGVRLPRLATQVPPWATPKVAVVGDLMLEAGRLTHSPQGDRERLALLPGSKSAKLAQGVPLLLGTADRIRADRPQAEFVIPVAPTIDLSTLARYADHAHNPVIDWVSGTTARLVIPESIAPANPRSLQNLPYLETPAGTKIWLWERSPAWDLLSTCDLCLTTVGANTAELGALARPMLVLLPTQQLDAMRAWNGIPGLLANLPGLGGLFAKLINGFALRRLGMLAWPNLWAGEAIVPELVGPLTPTVVANQAIALLANPAQLQAMGDRLRAVRGEPGAAEKLATLVTELLQQPKS</sequence>
<evidence type="ECO:0000313" key="1">
    <source>
        <dbReference type="EMBL" id="MFG3819199.1"/>
    </source>
</evidence>
<dbReference type="Proteomes" id="UP001604335">
    <property type="component" value="Unassembled WGS sequence"/>
</dbReference>
<reference evidence="2" key="1">
    <citation type="journal article" date="2024" name="Algal Res.">
        <title>Biochemical, toxicological and genomic investigation of a high-biomass producing Limnothrix strain isolated from Italian shallow drinking water reservoir.</title>
        <authorList>
            <person name="Simonazzi M."/>
            <person name="Shishido T.K."/>
            <person name="Delbaje E."/>
            <person name="Wahlsten M."/>
            <person name="Fewer D.P."/>
            <person name="Sivonen K."/>
            <person name="Pezzolesi L."/>
            <person name="Pistocchi R."/>
        </authorList>
    </citation>
    <scope>NUCLEOTIDE SEQUENCE [LARGE SCALE GENOMIC DNA]</scope>
    <source>
        <strain evidence="2">LRLZ20PSL1</strain>
    </source>
</reference>
<dbReference type="EMBL" id="JAZAQF010000086">
    <property type="protein sequence ID" value="MFG3819199.1"/>
    <property type="molecule type" value="Genomic_DNA"/>
</dbReference>
<gene>
    <name evidence="1" type="ORF">VPK24_16260</name>
</gene>
<name>A0ABW7CDJ8_9CYAN</name>
<evidence type="ECO:0000313" key="2">
    <source>
        <dbReference type="Proteomes" id="UP001604335"/>
    </source>
</evidence>
<organism evidence="1 2">
    <name type="scientific">Limnothrix redekei LRLZ20PSL1</name>
    <dbReference type="NCBI Taxonomy" id="3112953"/>
    <lineage>
        <taxon>Bacteria</taxon>
        <taxon>Bacillati</taxon>
        <taxon>Cyanobacteriota</taxon>
        <taxon>Cyanophyceae</taxon>
        <taxon>Pseudanabaenales</taxon>
        <taxon>Pseudanabaenaceae</taxon>
        <taxon>Limnothrix</taxon>
    </lineage>
</organism>
<protein>
    <submittedName>
        <fullName evidence="1">Lipid-A-disaccharide synthase</fullName>
    </submittedName>
</protein>
<dbReference type="InterPro" id="IPR003835">
    <property type="entry name" value="Glyco_trans_19"/>
</dbReference>
<dbReference type="PANTHER" id="PTHR30372">
    <property type="entry name" value="LIPID-A-DISACCHARIDE SYNTHASE"/>
    <property type="match status" value="1"/>
</dbReference>
<dbReference type="PANTHER" id="PTHR30372:SF6">
    <property type="entry name" value="LIPID-A-DISACCHARIDE SYNTHASE"/>
    <property type="match status" value="1"/>
</dbReference>
<dbReference type="SUPFAM" id="SSF53756">
    <property type="entry name" value="UDP-Glycosyltransferase/glycogen phosphorylase"/>
    <property type="match status" value="1"/>
</dbReference>
<dbReference type="RefSeq" id="WP_393014943.1">
    <property type="nucleotide sequence ID" value="NZ_JAZAQF010000086.1"/>
</dbReference>
<proteinExistence type="predicted"/>
<comment type="caution">
    <text evidence="1">The sequence shown here is derived from an EMBL/GenBank/DDBJ whole genome shotgun (WGS) entry which is preliminary data.</text>
</comment>
<keyword evidence="2" id="KW-1185">Reference proteome</keyword>